<comment type="function">
    <text evidence="8">Plays an important role in the de novo pathway of purine nucleotide biosynthesis.</text>
</comment>
<sequence>MAIIIGITNKGLVAAAAAAAAAALVIQRLWRRRKDVTGRHDARVMVVLGAQWGDEGKGKLVDVLAGRADLVCRFNGGANAGHTLEVDGKKYAFHLLPCGMLRDTCVNVIGNGVVVHVPTLFEELKQLGATPSANRNGLRFCDLVGDDAGLVAKLAAMRAFQALHYAGAAPPTVADDDAELAAPGLPDRLVARGSVRDTVAYMADAYDGGKIVLAEGANAALLDPDFGTYPFVTSSTTTVGVEGSPGHHLQNAGHEYGTTTGRKRRCGWLDVPLLRYSHALNGYDSLNLTKLDVLTGLTTLKLGVDYVVGRDAARGYMPPGLDELAKVELDYLEFPGWTEDISGCASFADLPPNARASVRAIEATRRAHLLGRRRAGPGRRAFIMPGVH</sequence>
<feature type="binding site" evidence="7">
    <location>
        <begin position="290"/>
        <end position="292"/>
    </location>
    <ligand>
        <name>GTP</name>
        <dbReference type="ChEBI" id="CHEBI:37565"/>
    </ligand>
</feature>
<feature type="active site" description="Proton donor" evidence="7">
    <location>
        <position position="82"/>
    </location>
</feature>
<dbReference type="EMBL" id="JBBJCI010000140">
    <property type="protein sequence ID" value="KAK7242806.1"/>
    <property type="molecule type" value="Genomic_DNA"/>
</dbReference>
<protein>
    <recommendedName>
        <fullName evidence="7 8">Adenylosuccinate synthetase</fullName>
        <shortName evidence="7">AMPSase</shortName>
        <shortName evidence="7">AdSS</shortName>
        <ecNumber evidence="7 8">6.3.4.4</ecNumber>
    </recommendedName>
    <alternativeName>
        <fullName evidence="7">IMP--aspartate ligase</fullName>
    </alternativeName>
</protein>
<proteinExistence type="inferred from homology"/>
<comment type="similarity">
    <text evidence="7 8">Belongs to the adenylosuccinate synthetase family.</text>
</comment>
<dbReference type="HAMAP" id="MF_00011">
    <property type="entry name" value="Adenylosucc_synth"/>
    <property type="match status" value="1"/>
</dbReference>
<evidence type="ECO:0000256" key="5">
    <source>
        <dbReference type="ARBA" id="ARBA00022842"/>
    </source>
</evidence>
<comment type="subunit">
    <text evidence="7">Homodimer.</text>
</comment>
<feature type="binding site" evidence="7">
    <location>
        <position position="233"/>
    </location>
    <ligand>
        <name>IMP</name>
        <dbReference type="ChEBI" id="CHEBI:58053"/>
    </ligand>
</feature>
<evidence type="ECO:0000256" key="2">
    <source>
        <dbReference type="ARBA" id="ARBA00022723"/>
    </source>
</evidence>
<evidence type="ECO:0000313" key="10">
    <source>
        <dbReference type="EMBL" id="KAK7242806.1"/>
    </source>
</evidence>
<evidence type="ECO:0000256" key="1">
    <source>
        <dbReference type="ARBA" id="ARBA00022598"/>
    </source>
</evidence>
<evidence type="ECO:0000256" key="7">
    <source>
        <dbReference type="HAMAP-Rule" id="MF_03125"/>
    </source>
</evidence>
<keyword evidence="11" id="KW-1185">Reference proteome</keyword>
<feature type="binding site" evidence="7">
    <location>
        <begin position="79"/>
        <end position="82"/>
    </location>
    <ligand>
        <name>IMP</name>
        <dbReference type="ChEBI" id="CHEBI:58053"/>
    </ligand>
</feature>
<dbReference type="InterPro" id="IPR042109">
    <property type="entry name" value="Adenylosuccinate_synth_dom1"/>
</dbReference>
<dbReference type="Gene3D" id="3.90.170.10">
    <property type="entry name" value="Adenylosuccinate Synthetase, subunit A, domain 3"/>
    <property type="match status" value="1"/>
</dbReference>
<keyword evidence="9" id="KW-0472">Membrane</keyword>
<feature type="binding site" evidence="7">
    <location>
        <position position="262"/>
    </location>
    <ligand>
        <name>IMP</name>
        <dbReference type="ChEBI" id="CHEBI:58053"/>
    </ligand>
</feature>
<dbReference type="InterPro" id="IPR001114">
    <property type="entry name" value="Adenylosuccinate_synthetase"/>
</dbReference>
<keyword evidence="7" id="KW-0963">Cytoplasm</keyword>
<name>A0ABR1G2X9_AURAN</name>
<dbReference type="SMART" id="SM00788">
    <property type="entry name" value="Adenylsucc_synt"/>
    <property type="match status" value="1"/>
</dbReference>
<dbReference type="SUPFAM" id="SSF52540">
    <property type="entry name" value="P-loop containing nucleoside triphosphate hydrolases"/>
    <property type="match status" value="1"/>
</dbReference>
<dbReference type="EC" id="6.3.4.4" evidence="7 8"/>
<comment type="subcellular location">
    <subcellularLocation>
        <location evidence="7">Cytoplasm</location>
    </subcellularLocation>
</comment>
<feature type="binding site" evidence="7">
    <location>
        <position position="81"/>
    </location>
    <ligand>
        <name>Mg(2+)</name>
        <dbReference type="ChEBI" id="CHEBI:18420"/>
    </ligand>
</feature>
<dbReference type="PANTHER" id="PTHR11846:SF0">
    <property type="entry name" value="ADENYLOSUCCINATE SYNTHETASE"/>
    <property type="match status" value="1"/>
</dbReference>
<evidence type="ECO:0000256" key="4">
    <source>
        <dbReference type="ARBA" id="ARBA00022755"/>
    </source>
</evidence>
<evidence type="ECO:0000256" key="8">
    <source>
        <dbReference type="RuleBase" id="RU000520"/>
    </source>
</evidence>
<dbReference type="PANTHER" id="PTHR11846">
    <property type="entry name" value="ADENYLOSUCCINATE SYNTHETASE"/>
    <property type="match status" value="1"/>
</dbReference>
<dbReference type="InterPro" id="IPR042111">
    <property type="entry name" value="Adenylosuccinate_synth_dom3"/>
</dbReference>
<keyword evidence="1 7" id="KW-0436">Ligase</keyword>
<dbReference type="Gene3D" id="3.40.440.10">
    <property type="entry name" value="Adenylosuccinate Synthetase, subunit A, domain 1"/>
    <property type="match status" value="1"/>
</dbReference>
<feature type="binding site" evidence="7">
    <location>
        <position position="54"/>
    </location>
    <ligand>
        <name>Mg(2+)</name>
        <dbReference type="ChEBI" id="CHEBI:18420"/>
    </ligand>
</feature>
<feature type="binding site" evidence="7">
    <location>
        <begin position="54"/>
        <end position="57"/>
    </location>
    <ligand>
        <name>IMP</name>
        <dbReference type="ChEBI" id="CHEBI:58053"/>
    </ligand>
</feature>
<reference evidence="10 11" key="1">
    <citation type="submission" date="2024-03" db="EMBL/GenBank/DDBJ databases">
        <title>Aureococcus anophagefferens CCMP1851 and Kratosvirus quantuckense: Draft genome of a second virus-susceptible host strain in the model system.</title>
        <authorList>
            <person name="Chase E."/>
            <person name="Truchon A.R."/>
            <person name="Schepens W."/>
            <person name="Wilhelm S.W."/>
        </authorList>
    </citation>
    <scope>NUCLEOTIDE SEQUENCE [LARGE SCALE GENOMIC DNA]</scope>
    <source>
        <strain evidence="10 11">CCMP1851</strain>
    </source>
</reference>
<keyword evidence="5 7" id="KW-0460">Magnesium</keyword>
<organism evidence="10 11">
    <name type="scientific">Aureococcus anophagefferens</name>
    <name type="common">Harmful bloom alga</name>
    <dbReference type="NCBI Taxonomy" id="44056"/>
    <lineage>
        <taxon>Eukaryota</taxon>
        <taxon>Sar</taxon>
        <taxon>Stramenopiles</taxon>
        <taxon>Ochrophyta</taxon>
        <taxon>Pelagophyceae</taxon>
        <taxon>Pelagomonadales</taxon>
        <taxon>Pelagomonadaceae</taxon>
        <taxon>Aureococcus</taxon>
    </lineage>
</organism>
<keyword evidence="2 7" id="KW-0479">Metal-binding</keyword>
<keyword evidence="3 7" id="KW-0547">Nucleotide-binding</keyword>
<feature type="binding site" evidence="7">
    <location>
        <position position="264"/>
    </location>
    <ligand>
        <name>GTP</name>
        <dbReference type="ChEBI" id="CHEBI:37565"/>
    </ligand>
</feature>
<dbReference type="PROSITE" id="PS01266">
    <property type="entry name" value="ADENYLOSUCCIN_SYN_1"/>
    <property type="match status" value="1"/>
</dbReference>
<feature type="binding site" evidence="7">
    <location>
        <position position="218"/>
    </location>
    <ligand>
        <name>IMP</name>
        <dbReference type="ChEBI" id="CHEBI:58053"/>
    </ligand>
</feature>
<feature type="binding site" evidence="7">
    <location>
        <begin position="258"/>
        <end position="264"/>
    </location>
    <ligand>
        <name>substrate</name>
    </ligand>
</feature>
<feature type="binding site" evidence="7">
    <location>
        <begin position="53"/>
        <end position="59"/>
    </location>
    <ligand>
        <name>GTP</name>
        <dbReference type="ChEBI" id="CHEBI:37565"/>
    </ligand>
</feature>
<evidence type="ECO:0000256" key="9">
    <source>
        <dbReference type="SAM" id="Phobius"/>
    </source>
</evidence>
<comment type="catalytic activity">
    <reaction evidence="7 8">
        <text>IMP + L-aspartate + GTP = N(6)-(1,2-dicarboxyethyl)-AMP + GDP + phosphate + 2 H(+)</text>
        <dbReference type="Rhea" id="RHEA:15753"/>
        <dbReference type="ChEBI" id="CHEBI:15378"/>
        <dbReference type="ChEBI" id="CHEBI:29991"/>
        <dbReference type="ChEBI" id="CHEBI:37565"/>
        <dbReference type="ChEBI" id="CHEBI:43474"/>
        <dbReference type="ChEBI" id="CHEBI:57567"/>
        <dbReference type="ChEBI" id="CHEBI:58053"/>
        <dbReference type="ChEBI" id="CHEBI:58189"/>
        <dbReference type="EC" id="6.3.4.4"/>
    </reaction>
</comment>
<keyword evidence="6 7" id="KW-0342">GTP-binding</keyword>
<dbReference type="Pfam" id="PF00709">
    <property type="entry name" value="Adenylsucc_synt"/>
    <property type="match status" value="3"/>
</dbReference>
<keyword evidence="9" id="KW-1133">Transmembrane helix</keyword>
<gene>
    <name evidence="10" type="primary">ADSS</name>
    <name evidence="10" type="ORF">SO694_00015239</name>
</gene>
<comment type="cofactor">
    <cofactor evidence="7">
        <name>Mg(2+)</name>
        <dbReference type="ChEBI" id="CHEBI:18420"/>
    </cofactor>
    <text evidence="7">Binds 1 Mg(2+) ion per subunit.</text>
</comment>
<dbReference type="InterPro" id="IPR027417">
    <property type="entry name" value="P-loop_NTPase"/>
</dbReference>
<keyword evidence="4 7" id="KW-0658">Purine biosynthesis</keyword>
<keyword evidence="9" id="KW-0812">Transmembrane</keyword>
<feature type="binding site" evidence="7">
    <location>
        <begin position="81"/>
        <end position="83"/>
    </location>
    <ligand>
        <name>GTP</name>
        <dbReference type="ChEBI" id="CHEBI:37565"/>
    </ligand>
</feature>
<dbReference type="Proteomes" id="UP001363151">
    <property type="component" value="Unassembled WGS sequence"/>
</dbReference>
<feature type="active site" description="Proton acceptor" evidence="7">
    <location>
        <position position="54"/>
    </location>
</feature>
<accession>A0ABR1G2X9</accession>
<comment type="caution">
    <text evidence="7">Lacks conserved residue(s) required for the propagation of feature annotation.</text>
</comment>
<feature type="transmembrane region" description="Helical" evidence="9">
    <location>
        <begin position="12"/>
        <end position="30"/>
    </location>
</feature>
<evidence type="ECO:0000256" key="3">
    <source>
        <dbReference type="ARBA" id="ARBA00022741"/>
    </source>
</evidence>
<comment type="caution">
    <text evidence="10">The sequence shown here is derived from an EMBL/GenBank/DDBJ whole genome shotgun (WGS) entry which is preliminary data.</text>
</comment>
<comment type="pathway">
    <text evidence="7 8">Purine metabolism; AMP biosynthesis via de novo pathway; AMP from IMP: step 1/2.</text>
</comment>
<comment type="function">
    <text evidence="7">Plays an important role in the de novo pathway and in the salvage pathway of purine nucleotide biosynthesis. Catalyzes the first commited step in the biosynthesis of AMP from IMP.</text>
</comment>
<evidence type="ECO:0000256" key="6">
    <source>
        <dbReference type="ARBA" id="ARBA00023134"/>
    </source>
</evidence>
<dbReference type="InterPro" id="IPR018220">
    <property type="entry name" value="Adenylosuccin_syn_GTP-bd"/>
</dbReference>
<evidence type="ECO:0000313" key="11">
    <source>
        <dbReference type="Proteomes" id="UP001363151"/>
    </source>
</evidence>